<evidence type="ECO:0000313" key="3">
    <source>
        <dbReference type="Proteomes" id="UP001428290"/>
    </source>
</evidence>
<keyword evidence="3" id="KW-1185">Reference proteome</keyword>
<comment type="caution">
    <text evidence="2">The sequence shown here is derived from an EMBL/GenBank/DDBJ whole genome shotgun (WGS) entry which is preliminary data.</text>
</comment>
<keyword evidence="1" id="KW-0812">Transmembrane</keyword>
<sequence length="440" mass="47613">MLNFPNSTIMCRIEHAPKLWVDQRTEGFAQSPTILPVGVAMATQKKLLASRPQIALVKMSEQSVQQRITGALADEIGARPATSTAEARAAAVIAAQMRQVGLEVGVQTFSAAAAPTAGLGLLAAIGLLALGLGWWFPYPSVALIALLLLLAGRELHGPPVLAGLLRQRPSQNVIGTRAATRTPRARIVLLCHLDSPRMLSPRRASWLRVWLLTIPFGFSLSLIALGVAIFLPAWHSVLLIPAFFLLLSLVVVVRREWKADWTVGAVDAAAVGTAIALAADWPQRDDVELWVVALGAGAAAGSGIQALLNTYPFPKAETWFVNLPWLGRGNLTIVAGEGLWRERKPDPQLTKMFHELQSASAPLIRSAYRGERLDSARLLAMGYHAVSVVGLKSDGTAAGFRQPDDETRLLSVPQMELALRVLRRVLDRFARSHSNEPQLP</sequence>
<dbReference type="SUPFAM" id="SSF53187">
    <property type="entry name" value="Zn-dependent exopeptidases"/>
    <property type="match status" value="1"/>
</dbReference>
<dbReference type="Gene3D" id="3.40.630.10">
    <property type="entry name" value="Zn peptidases"/>
    <property type="match status" value="1"/>
</dbReference>
<keyword evidence="1" id="KW-1133">Transmembrane helix</keyword>
<keyword evidence="1" id="KW-0472">Membrane</keyword>
<name>A0ABP9WWF7_9CHLR</name>
<reference evidence="2 3" key="1">
    <citation type="submission" date="2024-02" db="EMBL/GenBank/DDBJ databases">
        <title>Herpetosiphon gulosus NBRC 112829.</title>
        <authorList>
            <person name="Ichikawa N."/>
            <person name="Katano-Makiyama Y."/>
            <person name="Hidaka K."/>
        </authorList>
    </citation>
    <scope>NUCLEOTIDE SEQUENCE [LARGE SCALE GENOMIC DNA]</scope>
    <source>
        <strain evidence="2 3">NBRC 112829</strain>
    </source>
</reference>
<evidence type="ECO:0000256" key="1">
    <source>
        <dbReference type="SAM" id="Phobius"/>
    </source>
</evidence>
<dbReference type="Proteomes" id="UP001428290">
    <property type="component" value="Unassembled WGS sequence"/>
</dbReference>
<feature type="transmembrane region" description="Helical" evidence="1">
    <location>
        <begin position="207"/>
        <end position="231"/>
    </location>
</feature>
<organism evidence="2 3">
    <name type="scientific">Herpetosiphon gulosus</name>
    <dbReference type="NCBI Taxonomy" id="1973496"/>
    <lineage>
        <taxon>Bacteria</taxon>
        <taxon>Bacillati</taxon>
        <taxon>Chloroflexota</taxon>
        <taxon>Chloroflexia</taxon>
        <taxon>Herpetosiphonales</taxon>
        <taxon>Herpetosiphonaceae</taxon>
        <taxon>Herpetosiphon</taxon>
    </lineage>
</organism>
<feature type="transmembrane region" description="Helical" evidence="1">
    <location>
        <begin position="237"/>
        <end position="254"/>
    </location>
</feature>
<accession>A0ABP9WWF7</accession>
<protein>
    <recommendedName>
        <fullName evidence="4">Peptidase M28 domain-containing protein</fullName>
    </recommendedName>
</protein>
<feature type="transmembrane region" description="Helical" evidence="1">
    <location>
        <begin position="106"/>
        <end position="129"/>
    </location>
</feature>
<evidence type="ECO:0000313" key="2">
    <source>
        <dbReference type="EMBL" id="GAA5526361.1"/>
    </source>
</evidence>
<proteinExistence type="predicted"/>
<dbReference type="EMBL" id="BAABRU010000001">
    <property type="protein sequence ID" value="GAA5526361.1"/>
    <property type="molecule type" value="Genomic_DNA"/>
</dbReference>
<evidence type="ECO:0008006" key="4">
    <source>
        <dbReference type="Google" id="ProtNLM"/>
    </source>
</evidence>
<gene>
    <name evidence="2" type="ORF">Hgul01_00133</name>
</gene>